<proteinExistence type="predicted"/>
<keyword evidence="6" id="KW-1185">Reference proteome</keyword>
<dbReference type="InterPro" id="IPR027417">
    <property type="entry name" value="P-loop_NTPase"/>
</dbReference>
<dbReference type="STRING" id="46223.SAMN05421852_103250"/>
<dbReference type="SMART" id="SM00382">
    <property type="entry name" value="AAA"/>
    <property type="match status" value="1"/>
</dbReference>
<dbReference type="PROSITE" id="PS50893">
    <property type="entry name" value="ABC_TRANSPORTER_2"/>
    <property type="match status" value="1"/>
</dbReference>
<keyword evidence="1" id="KW-0813">Transport</keyword>
<keyword evidence="2" id="KW-0547">Nucleotide-binding</keyword>
<dbReference type="PROSITE" id="PS00211">
    <property type="entry name" value="ABC_TRANSPORTER_1"/>
    <property type="match status" value="1"/>
</dbReference>
<evidence type="ECO:0000256" key="1">
    <source>
        <dbReference type="ARBA" id="ARBA00022448"/>
    </source>
</evidence>
<dbReference type="InterPro" id="IPR003439">
    <property type="entry name" value="ABC_transporter-like_ATP-bd"/>
</dbReference>
<dbReference type="PANTHER" id="PTHR42781:SF4">
    <property type="entry name" value="SPERMIDINE_PUTRESCINE IMPORT ATP-BINDING PROTEIN POTA"/>
    <property type="match status" value="1"/>
</dbReference>
<dbReference type="PANTHER" id="PTHR42781">
    <property type="entry name" value="SPERMIDINE/PUTRESCINE IMPORT ATP-BINDING PROTEIN POTA"/>
    <property type="match status" value="1"/>
</dbReference>
<dbReference type="Proteomes" id="UP000199545">
    <property type="component" value="Unassembled WGS sequence"/>
</dbReference>
<evidence type="ECO:0000256" key="3">
    <source>
        <dbReference type="ARBA" id="ARBA00022840"/>
    </source>
</evidence>
<protein>
    <submittedName>
        <fullName evidence="5">Molybdate transport system ATP-binding protein</fullName>
    </submittedName>
</protein>
<dbReference type="InterPro" id="IPR050093">
    <property type="entry name" value="ABC_SmlMolc_Importer"/>
</dbReference>
<dbReference type="SUPFAM" id="SSF52540">
    <property type="entry name" value="P-loop containing nucleoside triphosphate hydrolases"/>
    <property type="match status" value="1"/>
</dbReference>
<name>A0A1I3MY17_9BACL</name>
<dbReference type="RefSeq" id="WP_093228654.1">
    <property type="nucleotide sequence ID" value="NZ_FORR01000003.1"/>
</dbReference>
<reference evidence="5 6" key="1">
    <citation type="submission" date="2016-10" db="EMBL/GenBank/DDBJ databases">
        <authorList>
            <person name="de Groot N.N."/>
        </authorList>
    </citation>
    <scope>NUCLEOTIDE SEQUENCE [LARGE SCALE GENOMIC DNA]</scope>
    <source>
        <strain evidence="5 6">DSM 44778</strain>
    </source>
</reference>
<evidence type="ECO:0000313" key="6">
    <source>
        <dbReference type="Proteomes" id="UP000199545"/>
    </source>
</evidence>
<dbReference type="Gene3D" id="3.40.50.300">
    <property type="entry name" value="P-loop containing nucleotide triphosphate hydrolases"/>
    <property type="match status" value="1"/>
</dbReference>
<dbReference type="GO" id="GO:0005524">
    <property type="term" value="F:ATP binding"/>
    <property type="evidence" value="ECO:0007669"/>
    <property type="project" value="UniProtKB-KW"/>
</dbReference>
<keyword evidence="3 5" id="KW-0067">ATP-binding</keyword>
<dbReference type="EMBL" id="FORR01000003">
    <property type="protein sequence ID" value="SFJ01888.1"/>
    <property type="molecule type" value="Genomic_DNA"/>
</dbReference>
<gene>
    <name evidence="5" type="ORF">SAMN05421852_103250</name>
</gene>
<dbReference type="Pfam" id="PF00005">
    <property type="entry name" value="ABC_tran"/>
    <property type="match status" value="1"/>
</dbReference>
<dbReference type="OrthoDB" id="9802264at2"/>
<evidence type="ECO:0000313" key="5">
    <source>
        <dbReference type="EMBL" id="SFJ01888.1"/>
    </source>
</evidence>
<feature type="domain" description="ABC transporter" evidence="4">
    <location>
        <begin position="1"/>
        <end position="231"/>
    </location>
</feature>
<dbReference type="InterPro" id="IPR017871">
    <property type="entry name" value="ABC_transporter-like_CS"/>
</dbReference>
<dbReference type="GO" id="GO:0016887">
    <property type="term" value="F:ATP hydrolysis activity"/>
    <property type="evidence" value="ECO:0007669"/>
    <property type="project" value="InterPro"/>
</dbReference>
<organism evidence="5 6">
    <name type="scientific">Thermoflavimicrobium dichotomicum</name>
    <dbReference type="NCBI Taxonomy" id="46223"/>
    <lineage>
        <taxon>Bacteria</taxon>
        <taxon>Bacillati</taxon>
        <taxon>Bacillota</taxon>
        <taxon>Bacilli</taxon>
        <taxon>Bacillales</taxon>
        <taxon>Thermoactinomycetaceae</taxon>
        <taxon>Thermoflavimicrobium</taxon>
    </lineage>
</organism>
<sequence length="242" mass="27528">MLTVQIQKQLAHFQLDISFQLKQQILVLFGPSGSGKTTILNCIAGLVTPDSGSIVLNDRVFFAQGQKPLPPQKRNVGYLFQDYALFPHMTVEKNIRYGLKIKNQKDADTFLRPLLQILGIEHLRSKYPHQISGGEKQRVALARALATEPSILLLDEPLSALDQKTRIQCQDELLRLHQMWRIPFIIVTHDLNEAKKLGDIIIYLEQGKIIKKEEKERINEVASTRERQLLLSTVSADSQWPG</sequence>
<evidence type="ECO:0000256" key="2">
    <source>
        <dbReference type="ARBA" id="ARBA00022741"/>
    </source>
</evidence>
<evidence type="ECO:0000259" key="4">
    <source>
        <dbReference type="PROSITE" id="PS50893"/>
    </source>
</evidence>
<dbReference type="AlphaFoldDB" id="A0A1I3MY17"/>
<dbReference type="InterPro" id="IPR003593">
    <property type="entry name" value="AAA+_ATPase"/>
</dbReference>
<accession>A0A1I3MY17</accession>